<keyword evidence="2" id="KW-1185">Reference proteome</keyword>
<accession>A0A5N5TLA3</accession>
<evidence type="ECO:0000313" key="1">
    <source>
        <dbReference type="EMBL" id="KAB7506953.1"/>
    </source>
</evidence>
<gene>
    <name evidence="1" type="ORF">Anas_03070</name>
</gene>
<dbReference type="OrthoDB" id="10494914at2759"/>
<dbReference type="Proteomes" id="UP000326759">
    <property type="component" value="Unassembled WGS sequence"/>
</dbReference>
<protein>
    <submittedName>
        <fullName evidence="1">Uncharacterized protein</fullName>
    </submittedName>
</protein>
<evidence type="ECO:0000313" key="2">
    <source>
        <dbReference type="Proteomes" id="UP000326759"/>
    </source>
</evidence>
<organism evidence="1 2">
    <name type="scientific">Armadillidium nasatum</name>
    <dbReference type="NCBI Taxonomy" id="96803"/>
    <lineage>
        <taxon>Eukaryota</taxon>
        <taxon>Metazoa</taxon>
        <taxon>Ecdysozoa</taxon>
        <taxon>Arthropoda</taxon>
        <taxon>Crustacea</taxon>
        <taxon>Multicrustacea</taxon>
        <taxon>Malacostraca</taxon>
        <taxon>Eumalacostraca</taxon>
        <taxon>Peracarida</taxon>
        <taxon>Isopoda</taxon>
        <taxon>Oniscidea</taxon>
        <taxon>Crinocheta</taxon>
        <taxon>Armadillidiidae</taxon>
        <taxon>Armadillidium</taxon>
    </lineage>
</organism>
<dbReference type="AlphaFoldDB" id="A0A5N5TLA3"/>
<dbReference type="EMBL" id="SEYY01000578">
    <property type="protein sequence ID" value="KAB7506953.1"/>
    <property type="molecule type" value="Genomic_DNA"/>
</dbReference>
<sequence length="166" mass="19186">MNKSFEDGNEENFTRQRIYHSRDVNNICGIPPFRTLPPVTAKGNLTPNKNCASLSDQVWKSSLGKECCWQWLLYQSASNSYSVIIMDKDTKIGKIGFIERFLKDTKHLKRHPYKNMLENVNLPKRKVLVESPSLLKHLYFENTITLELICLVMRFVIAPLPVKSVD</sequence>
<proteinExistence type="predicted"/>
<reference evidence="1 2" key="1">
    <citation type="journal article" date="2019" name="PLoS Biol.">
        <title>Sex chromosomes control vertical transmission of feminizing Wolbachia symbionts in an isopod.</title>
        <authorList>
            <person name="Becking T."/>
            <person name="Chebbi M.A."/>
            <person name="Giraud I."/>
            <person name="Moumen B."/>
            <person name="Laverre T."/>
            <person name="Caubet Y."/>
            <person name="Peccoud J."/>
            <person name="Gilbert C."/>
            <person name="Cordaux R."/>
        </authorList>
    </citation>
    <scope>NUCLEOTIDE SEQUENCE [LARGE SCALE GENOMIC DNA]</scope>
    <source>
        <strain evidence="1">ANa2</strain>
        <tissue evidence="1">Whole body excluding digestive tract and cuticle</tissue>
    </source>
</reference>
<name>A0A5N5TLA3_9CRUS</name>
<comment type="caution">
    <text evidence="1">The sequence shown here is derived from an EMBL/GenBank/DDBJ whole genome shotgun (WGS) entry which is preliminary data.</text>
</comment>